<dbReference type="Pfam" id="PF01225">
    <property type="entry name" value="Mur_ligase"/>
    <property type="match status" value="1"/>
</dbReference>
<feature type="domain" description="Mur ligase central" evidence="14">
    <location>
        <begin position="113"/>
        <end position="300"/>
    </location>
</feature>
<proteinExistence type="inferred from homology"/>
<keyword evidence="4 10" id="KW-0547">Nucleotide-binding</keyword>
<evidence type="ECO:0000256" key="10">
    <source>
        <dbReference type="HAMAP-Rule" id="MF_02019"/>
    </source>
</evidence>
<dbReference type="AlphaFoldDB" id="A0A2A9HGD7"/>
<keyword evidence="6 10" id="KW-0133">Cell shape</keyword>
<gene>
    <name evidence="10" type="primary">murF</name>
    <name evidence="15" type="ORF">A9A59_1415</name>
</gene>
<dbReference type="PANTHER" id="PTHR43024">
    <property type="entry name" value="UDP-N-ACETYLMURAMOYL-TRIPEPTIDE--D-ALANYL-D-ALANINE LIGASE"/>
    <property type="match status" value="1"/>
</dbReference>
<organism evidence="15 16">
    <name type="scientific">Tepidiforma thermophila (strain KCTC 52669 / CGMCC 1.13589 / G233)</name>
    <dbReference type="NCBI Taxonomy" id="2761530"/>
    <lineage>
        <taxon>Bacteria</taxon>
        <taxon>Bacillati</taxon>
        <taxon>Chloroflexota</taxon>
        <taxon>Tepidiformia</taxon>
        <taxon>Tepidiformales</taxon>
        <taxon>Tepidiformaceae</taxon>
        <taxon>Tepidiforma</taxon>
    </lineage>
</organism>
<evidence type="ECO:0000259" key="13">
    <source>
        <dbReference type="Pfam" id="PF02875"/>
    </source>
</evidence>
<protein>
    <recommendedName>
        <fullName evidence="10 11">UDP-N-acetylmuramoyl-tripeptide--D-alanyl-D-alanine ligase</fullName>
        <ecNumber evidence="10 11">6.3.2.10</ecNumber>
    </recommendedName>
    <alternativeName>
        <fullName evidence="10">D-alanyl-D-alanine-adding enzyme</fullName>
    </alternativeName>
</protein>
<dbReference type="SUPFAM" id="SSF53623">
    <property type="entry name" value="MurD-like peptide ligases, catalytic domain"/>
    <property type="match status" value="1"/>
</dbReference>
<evidence type="ECO:0000256" key="4">
    <source>
        <dbReference type="ARBA" id="ARBA00022741"/>
    </source>
</evidence>
<dbReference type="SUPFAM" id="SSF63418">
    <property type="entry name" value="MurE/MurF N-terminal domain"/>
    <property type="match status" value="1"/>
</dbReference>
<dbReference type="EMBL" id="PDJQ01000001">
    <property type="protein sequence ID" value="PFG74202.1"/>
    <property type="molecule type" value="Genomic_DNA"/>
</dbReference>
<dbReference type="InterPro" id="IPR036615">
    <property type="entry name" value="Mur_ligase_C_dom_sf"/>
</dbReference>
<evidence type="ECO:0000256" key="1">
    <source>
        <dbReference type="ARBA" id="ARBA00022490"/>
    </source>
</evidence>
<comment type="caution">
    <text evidence="15">The sequence shown here is derived from an EMBL/GenBank/DDBJ whole genome shotgun (WGS) entry which is preliminary data.</text>
</comment>
<evidence type="ECO:0000256" key="6">
    <source>
        <dbReference type="ARBA" id="ARBA00022960"/>
    </source>
</evidence>
<dbReference type="GO" id="GO:0071555">
    <property type="term" value="P:cell wall organization"/>
    <property type="evidence" value="ECO:0007669"/>
    <property type="project" value="UniProtKB-KW"/>
</dbReference>
<evidence type="ECO:0000259" key="12">
    <source>
        <dbReference type="Pfam" id="PF01225"/>
    </source>
</evidence>
<dbReference type="SUPFAM" id="SSF53244">
    <property type="entry name" value="MurD-like peptide ligases, peptide-binding domain"/>
    <property type="match status" value="1"/>
</dbReference>
<keyword evidence="1 10" id="KW-0963">Cytoplasm</keyword>
<name>A0A2A9HGD7_TEPT2</name>
<evidence type="ECO:0000256" key="7">
    <source>
        <dbReference type="ARBA" id="ARBA00022984"/>
    </source>
</evidence>
<evidence type="ECO:0000259" key="14">
    <source>
        <dbReference type="Pfam" id="PF08245"/>
    </source>
</evidence>
<dbReference type="PANTHER" id="PTHR43024:SF1">
    <property type="entry name" value="UDP-N-ACETYLMURAMOYL-TRIPEPTIDE--D-ALANYL-D-ALANINE LIGASE"/>
    <property type="match status" value="1"/>
</dbReference>
<dbReference type="GO" id="GO:0051301">
    <property type="term" value="P:cell division"/>
    <property type="evidence" value="ECO:0007669"/>
    <property type="project" value="UniProtKB-KW"/>
</dbReference>
<keyword evidence="16" id="KW-1185">Reference proteome</keyword>
<reference evidence="15 16" key="1">
    <citation type="submission" date="2017-09" db="EMBL/GenBank/DDBJ databases">
        <title>Sequencing the genomes of two abundant thermophiles in Great Basin hot springs: Thermocrinis jamiesonii and novel Chloroflexi Thermoflexus hugenholtzii.</title>
        <authorList>
            <person name="Hedlund B."/>
        </authorList>
    </citation>
    <scope>NUCLEOTIDE SEQUENCE [LARGE SCALE GENOMIC DNA]</scope>
    <source>
        <strain evidence="15 16">G233</strain>
    </source>
</reference>
<evidence type="ECO:0000256" key="9">
    <source>
        <dbReference type="ARBA" id="ARBA00023316"/>
    </source>
</evidence>
<dbReference type="GO" id="GO:0005737">
    <property type="term" value="C:cytoplasm"/>
    <property type="evidence" value="ECO:0007669"/>
    <property type="project" value="UniProtKB-SubCell"/>
</dbReference>
<dbReference type="InterPro" id="IPR013221">
    <property type="entry name" value="Mur_ligase_cen"/>
</dbReference>
<sequence length="460" mass="48216">MTAHLTTDFIAEQMARLGYRVIPGVTAEVTGGSADSRTVRPGELFCAFPGERTHGDAYVDAALAAGAVAVICSRPPTSVPYGRTIVVAPDTTKAVGELARAWRLACNPRVVGVTGTVGKTTAKDLAAAVLGQHLRVYSRRGNYNSREGLPLALLGLRRDDEVAVLEIAMDSRGEIAYLASIALPEVGGVLNIGLTHIEKLGSIEAIAEEKLSLARALPASGTAILNMDDPRIAPEARRLPCRVIGFGSPGSGADLVVTDVEARGLEGTAFTVSWQGRSVRVTSPLPGLHTIPAALFTIAAGIALGLDFDAVAESVATAELPDRRITVRRSDTGATILDDRYNSSPASLAGALRLLRDATGRRIALLGKMAELGDFEAQEHRAAGALAAECADVLVAVGETCRAMAEAARDAGMAQVHWFADKAEAGRFVRGMLGPGDTVLLKASRSQEFETLIPLLEGEP</sequence>
<dbReference type="EC" id="6.3.2.10" evidence="10 11"/>
<dbReference type="Pfam" id="PF08245">
    <property type="entry name" value="Mur_ligase_M"/>
    <property type="match status" value="1"/>
</dbReference>
<dbReference type="InterPro" id="IPR051046">
    <property type="entry name" value="MurCDEF_CellWall_CoF430Synth"/>
</dbReference>
<keyword evidence="3 10" id="KW-0132">Cell division</keyword>
<dbReference type="NCBIfam" id="TIGR01143">
    <property type="entry name" value="murF"/>
    <property type="match status" value="1"/>
</dbReference>
<evidence type="ECO:0000313" key="15">
    <source>
        <dbReference type="EMBL" id="PFG74202.1"/>
    </source>
</evidence>
<comment type="similarity">
    <text evidence="10">Belongs to the MurCDEF family. MurF subfamily.</text>
</comment>
<feature type="domain" description="Mur ligase C-terminal" evidence="13">
    <location>
        <begin position="323"/>
        <end position="445"/>
    </location>
</feature>
<dbReference type="InterPro" id="IPR000713">
    <property type="entry name" value="Mur_ligase_N"/>
</dbReference>
<dbReference type="RefSeq" id="WP_098503606.1">
    <property type="nucleotide sequence ID" value="NZ_PDJQ01000001.1"/>
</dbReference>
<dbReference type="UniPathway" id="UPA00219"/>
<evidence type="ECO:0000256" key="11">
    <source>
        <dbReference type="RuleBase" id="RU004136"/>
    </source>
</evidence>
<keyword evidence="5 10" id="KW-0067">ATP-binding</keyword>
<keyword evidence="8 10" id="KW-0131">Cell cycle</keyword>
<dbReference type="Gene3D" id="3.40.1390.10">
    <property type="entry name" value="MurE/MurF, N-terminal domain"/>
    <property type="match status" value="1"/>
</dbReference>
<evidence type="ECO:0000256" key="3">
    <source>
        <dbReference type="ARBA" id="ARBA00022618"/>
    </source>
</evidence>
<dbReference type="Pfam" id="PF02875">
    <property type="entry name" value="Mur_ligase_C"/>
    <property type="match status" value="1"/>
</dbReference>
<dbReference type="HAMAP" id="MF_02019">
    <property type="entry name" value="MurF"/>
    <property type="match status" value="1"/>
</dbReference>
<dbReference type="Proteomes" id="UP000223071">
    <property type="component" value="Unassembled WGS sequence"/>
</dbReference>
<comment type="catalytic activity">
    <reaction evidence="10 11">
        <text>D-alanyl-D-alanine + UDP-N-acetyl-alpha-D-muramoyl-L-alanyl-gamma-D-glutamyl-meso-2,6-diaminopimelate + ATP = UDP-N-acetyl-alpha-D-muramoyl-L-alanyl-gamma-D-glutamyl-meso-2,6-diaminopimeloyl-D-alanyl-D-alanine + ADP + phosphate + H(+)</text>
        <dbReference type="Rhea" id="RHEA:28374"/>
        <dbReference type="ChEBI" id="CHEBI:15378"/>
        <dbReference type="ChEBI" id="CHEBI:30616"/>
        <dbReference type="ChEBI" id="CHEBI:43474"/>
        <dbReference type="ChEBI" id="CHEBI:57822"/>
        <dbReference type="ChEBI" id="CHEBI:61386"/>
        <dbReference type="ChEBI" id="CHEBI:83905"/>
        <dbReference type="ChEBI" id="CHEBI:456216"/>
        <dbReference type="EC" id="6.3.2.10"/>
    </reaction>
</comment>
<dbReference type="GO" id="GO:0008766">
    <property type="term" value="F:UDP-N-acetylmuramoylalanyl-D-glutamyl-2,6-diaminopimelate-D-alanyl-D-alanine ligase activity"/>
    <property type="evidence" value="ECO:0007669"/>
    <property type="project" value="RHEA"/>
</dbReference>
<dbReference type="Gene3D" id="3.40.1190.10">
    <property type="entry name" value="Mur-like, catalytic domain"/>
    <property type="match status" value="1"/>
</dbReference>
<keyword evidence="7 10" id="KW-0573">Peptidoglycan synthesis</keyword>
<accession>A0A2A9HGD7</accession>
<evidence type="ECO:0000256" key="8">
    <source>
        <dbReference type="ARBA" id="ARBA00023306"/>
    </source>
</evidence>
<keyword evidence="9 10" id="KW-0961">Cell wall biogenesis/degradation</keyword>
<evidence type="ECO:0000256" key="2">
    <source>
        <dbReference type="ARBA" id="ARBA00022598"/>
    </source>
</evidence>
<keyword evidence="2 10" id="KW-0436">Ligase</keyword>
<feature type="binding site" evidence="10">
    <location>
        <begin position="115"/>
        <end position="121"/>
    </location>
    <ligand>
        <name>ATP</name>
        <dbReference type="ChEBI" id="CHEBI:30616"/>
    </ligand>
</feature>
<dbReference type="GO" id="GO:0005524">
    <property type="term" value="F:ATP binding"/>
    <property type="evidence" value="ECO:0007669"/>
    <property type="project" value="UniProtKB-UniRule"/>
</dbReference>
<evidence type="ECO:0000313" key="16">
    <source>
        <dbReference type="Proteomes" id="UP000223071"/>
    </source>
</evidence>
<comment type="pathway">
    <text evidence="10 11">Cell wall biogenesis; peptidoglycan biosynthesis.</text>
</comment>
<dbReference type="GO" id="GO:0008360">
    <property type="term" value="P:regulation of cell shape"/>
    <property type="evidence" value="ECO:0007669"/>
    <property type="project" value="UniProtKB-KW"/>
</dbReference>
<dbReference type="InterPro" id="IPR005863">
    <property type="entry name" value="UDP-N-AcMur_synth"/>
</dbReference>
<comment type="subcellular location">
    <subcellularLocation>
        <location evidence="10 11">Cytoplasm</location>
    </subcellularLocation>
</comment>
<feature type="domain" description="Mur ligase N-terminal catalytic" evidence="12">
    <location>
        <begin position="30"/>
        <end position="101"/>
    </location>
</feature>
<dbReference type="GO" id="GO:0047480">
    <property type="term" value="F:UDP-N-acetylmuramoyl-tripeptide-D-alanyl-D-alanine ligase activity"/>
    <property type="evidence" value="ECO:0007669"/>
    <property type="project" value="UniProtKB-UniRule"/>
</dbReference>
<evidence type="ECO:0000256" key="5">
    <source>
        <dbReference type="ARBA" id="ARBA00022840"/>
    </source>
</evidence>
<dbReference type="InterPro" id="IPR035911">
    <property type="entry name" value="MurE/MurF_N"/>
</dbReference>
<dbReference type="InterPro" id="IPR036565">
    <property type="entry name" value="Mur-like_cat_sf"/>
</dbReference>
<dbReference type="GO" id="GO:0009252">
    <property type="term" value="P:peptidoglycan biosynthetic process"/>
    <property type="evidence" value="ECO:0007669"/>
    <property type="project" value="UniProtKB-UniRule"/>
</dbReference>
<dbReference type="InterPro" id="IPR004101">
    <property type="entry name" value="Mur_ligase_C"/>
</dbReference>
<dbReference type="Gene3D" id="3.90.190.20">
    <property type="entry name" value="Mur ligase, C-terminal domain"/>
    <property type="match status" value="1"/>
</dbReference>
<comment type="function">
    <text evidence="10 11">Involved in cell wall formation. Catalyzes the final step in the synthesis of UDP-N-acetylmuramoyl-pentapeptide, the precursor of murein.</text>
</comment>